<dbReference type="EMBL" id="JAPDUS010000024">
    <property type="protein sequence ID" value="MCW4094238.1"/>
    <property type="molecule type" value="Genomic_DNA"/>
</dbReference>
<accession>A0AAW5TT31</accession>
<organism evidence="1 2">
    <name type="scientific">Segatella copri</name>
    <dbReference type="NCBI Taxonomy" id="165179"/>
    <lineage>
        <taxon>Bacteria</taxon>
        <taxon>Pseudomonadati</taxon>
        <taxon>Bacteroidota</taxon>
        <taxon>Bacteroidia</taxon>
        <taxon>Bacteroidales</taxon>
        <taxon>Prevotellaceae</taxon>
        <taxon>Segatella</taxon>
    </lineage>
</organism>
<gene>
    <name evidence="1" type="ORF">ONT05_11880</name>
</gene>
<proteinExistence type="predicted"/>
<dbReference type="Proteomes" id="UP001209074">
    <property type="component" value="Unassembled WGS sequence"/>
</dbReference>
<sequence length="61" mass="7321">MSEEQYNELLKAYTKEVLANMIKADIRSRFPEPYASLYCQQFDNFKNVADFFEFAAKLMRR</sequence>
<evidence type="ECO:0000313" key="1">
    <source>
        <dbReference type="EMBL" id="MCW4094238.1"/>
    </source>
</evidence>
<reference evidence="1" key="1">
    <citation type="submission" date="2022-11" db="EMBL/GenBank/DDBJ databases">
        <title>Genomic repertoires linked with pathogenic potency of arthritogenic Prevotella copri isolated from the gut of rheumatoid arthritis patients.</title>
        <authorList>
            <person name="Nii T."/>
            <person name="Maeda Y."/>
            <person name="Motooka D."/>
            <person name="Naito M."/>
            <person name="Matsumoto Y."/>
            <person name="Ogawa T."/>
            <person name="Oguro-Igashira E."/>
            <person name="Kishikawa T."/>
            <person name="Yamashita M."/>
            <person name="Koizumi S."/>
            <person name="Kurakawa T."/>
            <person name="Okumura R."/>
            <person name="Kayama H."/>
            <person name="Murakami M."/>
            <person name="Sakaguchi T."/>
            <person name="Das B."/>
            <person name="Nakamura S."/>
            <person name="Okada Y."/>
            <person name="Kumanogoh A."/>
            <person name="Takeda K."/>
        </authorList>
    </citation>
    <scope>NUCLEOTIDE SEQUENCE</scope>
    <source>
        <strain evidence="1">N016-13</strain>
    </source>
</reference>
<name>A0AAW5TT31_9BACT</name>
<comment type="caution">
    <text evidence="1">The sequence shown here is derived from an EMBL/GenBank/DDBJ whole genome shotgun (WGS) entry which is preliminary data.</text>
</comment>
<dbReference type="RefSeq" id="WP_264960459.1">
    <property type="nucleotide sequence ID" value="NZ_JAPDUQ010000007.1"/>
</dbReference>
<evidence type="ECO:0000313" key="2">
    <source>
        <dbReference type="Proteomes" id="UP001209074"/>
    </source>
</evidence>
<dbReference type="AlphaFoldDB" id="A0AAW5TT31"/>
<protein>
    <submittedName>
        <fullName evidence="1">Uncharacterized protein</fullName>
    </submittedName>
</protein>